<reference evidence="5" key="1">
    <citation type="submission" date="2022-06" db="EMBL/GenBank/DDBJ databases">
        <authorList>
            <person name="Butura J."/>
            <person name="LaBianca K."/>
            <person name="McKnight A."/>
            <person name="Pan K."/>
            <person name="Whelan S."/>
            <person name="Laramee A."/>
            <person name="Rocheleau J.M."/>
            <person name="Chien P."/>
            <person name="Garlena R.A."/>
            <person name="Russell D.A."/>
            <person name="Jacobs-Sera D."/>
            <person name="Hatfull G.F."/>
        </authorList>
    </citation>
    <scope>NUCLEOTIDE SEQUENCE</scope>
</reference>
<dbReference type="InterPro" id="IPR016047">
    <property type="entry name" value="M23ase_b-sheet_dom"/>
</dbReference>
<dbReference type="Gene3D" id="2.70.70.10">
    <property type="entry name" value="Glucose Permease (Domain IIA)"/>
    <property type="match status" value="1"/>
</dbReference>
<dbReference type="PANTHER" id="PTHR21666">
    <property type="entry name" value="PEPTIDASE-RELATED"/>
    <property type="match status" value="1"/>
</dbReference>
<keyword evidence="2" id="KW-0081">Bacteriolytic enzyme</keyword>
<keyword evidence="5" id="KW-0378">Hydrolase</keyword>
<dbReference type="GO" id="GO:0042742">
    <property type="term" value="P:defense response to bacterium"/>
    <property type="evidence" value="ECO:0007669"/>
    <property type="project" value="UniProtKB-KW"/>
</dbReference>
<dbReference type="GeneID" id="80019629"/>
<dbReference type="InterPro" id="IPR050570">
    <property type="entry name" value="Cell_wall_metabolism_enzyme"/>
</dbReference>
<dbReference type="PANTHER" id="PTHR21666:SF289">
    <property type="entry name" value="L-ALA--D-GLU ENDOPEPTIDASE"/>
    <property type="match status" value="1"/>
</dbReference>
<dbReference type="KEGG" id="vg:80019629"/>
<dbReference type="CDD" id="cd12797">
    <property type="entry name" value="M23_peptidase"/>
    <property type="match status" value="1"/>
</dbReference>
<keyword evidence="3" id="KW-0732">Signal</keyword>
<accession>A0A976U7J5</accession>
<dbReference type="EMBL" id="ON724010">
    <property type="protein sequence ID" value="UVF60422.1"/>
    <property type="molecule type" value="Genomic_DNA"/>
</dbReference>
<gene>
    <name evidence="5" type="primary">14</name>
    <name evidence="5" type="ORF">SEA_PINEAPPLEPIZZA_14</name>
</gene>
<dbReference type="Pfam" id="PF01551">
    <property type="entry name" value="Peptidase_M23"/>
    <property type="match status" value="1"/>
</dbReference>
<keyword evidence="5" id="KW-0645">Protease</keyword>
<dbReference type="RefSeq" id="YP_010755022.1">
    <property type="nucleotide sequence ID" value="NC_073467.1"/>
</dbReference>
<dbReference type="Proteomes" id="UP001059969">
    <property type="component" value="Segment"/>
</dbReference>
<dbReference type="SUPFAM" id="SSF51261">
    <property type="entry name" value="Duplicated hybrid motif"/>
    <property type="match status" value="1"/>
</dbReference>
<organism evidence="5 6">
    <name type="scientific">Microbacterium phage PineapplePizza</name>
    <dbReference type="NCBI Taxonomy" id="2927268"/>
    <lineage>
        <taxon>Viruses</taxon>
        <taxon>Duplodnaviria</taxon>
        <taxon>Heunggongvirae</taxon>
        <taxon>Uroviricota</taxon>
        <taxon>Caudoviricetes</taxon>
        <taxon>Amherstvirus</taxon>
        <taxon>Amherstvirus pineapplepizza</taxon>
    </lineage>
</organism>
<keyword evidence="6" id="KW-1185">Reference proteome</keyword>
<dbReference type="GO" id="GO:0004222">
    <property type="term" value="F:metalloendopeptidase activity"/>
    <property type="evidence" value="ECO:0007669"/>
    <property type="project" value="TreeGrafter"/>
</dbReference>
<evidence type="ECO:0000313" key="6">
    <source>
        <dbReference type="Proteomes" id="UP001059969"/>
    </source>
</evidence>
<dbReference type="GO" id="GO:0031640">
    <property type="term" value="P:killing of cells of another organism"/>
    <property type="evidence" value="ECO:0007669"/>
    <property type="project" value="UniProtKB-KW"/>
</dbReference>
<dbReference type="InterPro" id="IPR011055">
    <property type="entry name" value="Dup_hybrid_motif"/>
</dbReference>
<protein>
    <submittedName>
        <fullName evidence="5">Endolysin, protease M23 domain and cell wall binding domain</fullName>
    </submittedName>
</protein>
<evidence type="ECO:0000313" key="5">
    <source>
        <dbReference type="EMBL" id="UVF60422.1"/>
    </source>
</evidence>
<evidence type="ECO:0000256" key="2">
    <source>
        <dbReference type="ARBA" id="ARBA00022638"/>
    </source>
</evidence>
<feature type="domain" description="M23ase beta-sheet core" evidence="4">
    <location>
        <begin position="76"/>
        <end position="179"/>
    </location>
</feature>
<dbReference type="GO" id="GO:0006508">
    <property type="term" value="P:proteolysis"/>
    <property type="evidence" value="ECO:0007669"/>
    <property type="project" value="UniProtKB-KW"/>
</dbReference>
<proteinExistence type="predicted"/>
<keyword evidence="1" id="KW-0929">Antimicrobial</keyword>
<evidence type="ECO:0000259" key="4">
    <source>
        <dbReference type="Pfam" id="PF01551"/>
    </source>
</evidence>
<evidence type="ECO:0000256" key="1">
    <source>
        <dbReference type="ARBA" id="ARBA00022529"/>
    </source>
</evidence>
<evidence type="ECO:0000256" key="3">
    <source>
        <dbReference type="ARBA" id="ARBA00022729"/>
    </source>
</evidence>
<name>A0A976U7J5_9CAUD</name>
<sequence length="211" mass="21927">MAEPRNVEGHHGLLRIVMSDGTHYWAHPISTQYWAVSEGGNGGGTGPVDPGSGLFIVPFPFEIMEAVGEYGPRFGRFHEGVDFPGGRTGVGADIKAASNGTVAENYLHGAFGNLVILDHGVLTSGAHAGKRVRSLYAHMLNPSPLAVGSATVAGVTVVGQVGNTGSASNGAHLHHEIHITDPGSGIVWNTADNGGFRTATSPRVFYAEYGS</sequence>